<evidence type="ECO:0000256" key="1">
    <source>
        <dbReference type="SAM" id="MobiDB-lite"/>
    </source>
</evidence>
<evidence type="ECO:0008006" key="4">
    <source>
        <dbReference type="Google" id="ProtNLM"/>
    </source>
</evidence>
<evidence type="ECO:0000313" key="2">
    <source>
        <dbReference type="EMBL" id="MBW7573189.1"/>
    </source>
</evidence>
<comment type="caution">
    <text evidence="2">The sequence shown here is derived from an EMBL/GenBank/DDBJ whole genome shotgun (WGS) entry which is preliminary data.</text>
</comment>
<dbReference type="EMBL" id="JAGFNZ010000003">
    <property type="protein sequence ID" value="MBW7573189.1"/>
    <property type="molecule type" value="Genomic_DNA"/>
</dbReference>
<feature type="region of interest" description="Disordered" evidence="1">
    <location>
        <begin position="116"/>
        <end position="140"/>
    </location>
</feature>
<accession>A0ABS7DPG0</accession>
<reference evidence="2 3" key="1">
    <citation type="submission" date="2021-03" db="EMBL/GenBank/DDBJ databases">
        <title>Caproiciproducens sp. nov. isolated from feces of cow.</title>
        <authorList>
            <person name="Choi J.-Y."/>
        </authorList>
    </citation>
    <scope>NUCLEOTIDE SEQUENCE [LARGE SCALE GENOMIC DNA]</scope>
    <source>
        <strain evidence="2 3">AGMB10547</strain>
    </source>
</reference>
<evidence type="ECO:0000313" key="3">
    <source>
        <dbReference type="Proteomes" id="UP000719942"/>
    </source>
</evidence>
<protein>
    <recommendedName>
        <fullName evidence="4">Helix-turn-helix domain-containing protein</fullName>
    </recommendedName>
</protein>
<dbReference type="RefSeq" id="WP_219965580.1">
    <property type="nucleotide sequence ID" value="NZ_JAGFNZ010000003.1"/>
</dbReference>
<organism evidence="2 3">
    <name type="scientific">Caproiciproducens faecalis</name>
    <dbReference type="NCBI Taxonomy" id="2820301"/>
    <lineage>
        <taxon>Bacteria</taxon>
        <taxon>Bacillati</taxon>
        <taxon>Bacillota</taxon>
        <taxon>Clostridia</taxon>
        <taxon>Eubacteriales</taxon>
        <taxon>Acutalibacteraceae</taxon>
        <taxon>Caproiciproducens</taxon>
    </lineage>
</organism>
<gene>
    <name evidence="2" type="ORF">J5W02_10230</name>
</gene>
<proteinExistence type="predicted"/>
<dbReference type="Proteomes" id="UP000719942">
    <property type="component" value="Unassembled WGS sequence"/>
</dbReference>
<keyword evidence="3" id="KW-1185">Reference proteome</keyword>
<sequence length="307" mass="34991">MEENQNGVFRHRRTNFSAVSNMALQDERLSLKAKGLYSLIQCYNGKPNYRLYKRNLLKLCKEGSKAFDSAWKELKDTGYLKIYRIPSGDNDRFKYEYDLLDEPDLDTPSLINLNKKGEVIPPKAPNISKKAMPAPENPHTPQKGVYANSDISHAPLFVPNANGNICEPHPMPNGGERRNTDPRNTDLRNIESIIPSDGSIDKLREGLKEQIEYEYFEENCPEDIAGIETIVGCMADMLTSPSTKISGVVQSREALKTYIDRVDSCTLREFMQDMKSKDLSEVKNVNAYWRSSFINFLRAQELLKLQI</sequence>
<name>A0ABS7DPG0_9FIRM</name>